<dbReference type="InterPro" id="IPR003599">
    <property type="entry name" value="Ig_sub"/>
</dbReference>
<feature type="domain" description="Ig-like" evidence="8">
    <location>
        <begin position="907"/>
        <end position="995"/>
    </location>
</feature>
<reference evidence="10" key="2">
    <citation type="submission" date="2025-09" db="UniProtKB">
        <authorList>
            <consortium name="Ensembl"/>
        </authorList>
    </citation>
    <scope>IDENTIFICATION</scope>
</reference>
<feature type="domain" description="Fibronectin type-III" evidence="9">
    <location>
        <begin position="793"/>
        <end position="887"/>
    </location>
</feature>
<dbReference type="SUPFAM" id="SSF49265">
    <property type="entry name" value="Fibronectin type III"/>
    <property type="match status" value="2"/>
</dbReference>
<dbReference type="PANTHER" id="PTHR13817:SF181">
    <property type="entry name" value="IMMUNOGLOBULIN-LIKE AND FIBRONECTIN TYPE III DOMAIN-CONTAINING PROTEIN 1"/>
    <property type="match status" value="1"/>
</dbReference>
<dbReference type="Pfam" id="PF00041">
    <property type="entry name" value="fn3"/>
    <property type="match status" value="3"/>
</dbReference>
<dbReference type="InterPro" id="IPR007110">
    <property type="entry name" value="Ig-like_dom"/>
</dbReference>
<evidence type="ECO:0000313" key="11">
    <source>
        <dbReference type="Proteomes" id="UP000694545"/>
    </source>
</evidence>
<dbReference type="InterPro" id="IPR013783">
    <property type="entry name" value="Ig-like_fold"/>
</dbReference>
<dbReference type="PROSITE" id="PS50835">
    <property type="entry name" value="IG_LIKE"/>
    <property type="match status" value="3"/>
</dbReference>
<evidence type="ECO:0000313" key="10">
    <source>
        <dbReference type="Ensembl" id="ENSVKKP00000010581.1"/>
    </source>
</evidence>
<feature type="domain" description="Ig-like" evidence="8">
    <location>
        <begin position="696"/>
        <end position="780"/>
    </location>
</feature>
<evidence type="ECO:0000256" key="5">
    <source>
        <dbReference type="ARBA" id="ARBA00023157"/>
    </source>
</evidence>
<protein>
    <submittedName>
        <fullName evidence="10">Uncharacterized protein</fullName>
    </submittedName>
</protein>
<dbReference type="CDD" id="cd00096">
    <property type="entry name" value="Ig"/>
    <property type="match status" value="1"/>
</dbReference>
<dbReference type="FunFam" id="2.60.40.10:FF:001401">
    <property type="entry name" value="immunoglobulin-like and fibronectin type III domain-containing protein 1"/>
    <property type="match status" value="1"/>
</dbReference>
<dbReference type="Proteomes" id="UP000694545">
    <property type="component" value="Unplaced"/>
</dbReference>
<reference evidence="10" key="1">
    <citation type="submission" date="2025-08" db="UniProtKB">
        <authorList>
            <consortium name="Ensembl"/>
        </authorList>
    </citation>
    <scope>IDENTIFICATION</scope>
</reference>
<organism evidence="10 11">
    <name type="scientific">Varanus komodoensis</name>
    <name type="common">Komodo dragon</name>
    <dbReference type="NCBI Taxonomy" id="61221"/>
    <lineage>
        <taxon>Eukaryota</taxon>
        <taxon>Metazoa</taxon>
        <taxon>Chordata</taxon>
        <taxon>Craniata</taxon>
        <taxon>Vertebrata</taxon>
        <taxon>Euteleostomi</taxon>
        <taxon>Lepidosauria</taxon>
        <taxon>Squamata</taxon>
        <taxon>Bifurcata</taxon>
        <taxon>Unidentata</taxon>
        <taxon>Episquamata</taxon>
        <taxon>Toxicofera</taxon>
        <taxon>Anguimorpha</taxon>
        <taxon>Paleoanguimorpha</taxon>
        <taxon>Varanoidea</taxon>
        <taxon>Varanidae</taxon>
        <taxon>Varanus</taxon>
    </lineage>
</organism>
<dbReference type="Pfam" id="PF07679">
    <property type="entry name" value="I-set"/>
    <property type="match status" value="4"/>
</dbReference>
<evidence type="ECO:0000256" key="6">
    <source>
        <dbReference type="ARBA" id="ARBA00023319"/>
    </source>
</evidence>
<evidence type="ECO:0000259" key="9">
    <source>
        <dbReference type="PROSITE" id="PS50853"/>
    </source>
</evidence>
<dbReference type="FunFam" id="2.60.40.10:FF:001438">
    <property type="entry name" value="Immunoglobulin-like and fibronectin type III domain-containing protein 1"/>
    <property type="match status" value="1"/>
</dbReference>
<evidence type="ECO:0000256" key="7">
    <source>
        <dbReference type="SAM" id="MobiDB-lite"/>
    </source>
</evidence>
<proteinExistence type="inferred from homology"/>
<feature type="domain" description="Fibronectin type-III" evidence="9">
    <location>
        <begin position="594"/>
        <end position="692"/>
    </location>
</feature>
<dbReference type="Ensembl" id="ENSVKKT00000010839.1">
    <property type="protein sequence ID" value="ENSVKKP00000010581.1"/>
    <property type="gene ID" value="ENSVKKG00000007437.1"/>
</dbReference>
<dbReference type="InterPro" id="IPR050964">
    <property type="entry name" value="Striated_Muscle_Regulatory"/>
</dbReference>
<feature type="region of interest" description="Disordered" evidence="7">
    <location>
        <begin position="397"/>
        <end position="434"/>
    </location>
</feature>
<sequence>LLGKYLRKSAIPGVTITQYVDNIPKGCSTPDFERKPITLTLSEGKNAIFRAVVKGEPKPQVLWKRNSKEMDDPQKYQTSFIPSTNEFILQINKITSEDADLYRCTAVNEYGEATCTTGLKIIQGRLLSFACGLLAPTTAPKKELSMEQVWQLLLNADRKDYEKICLKYGIVDFRGMLRKLQEMKKEREDKQALVINLINLRHVKVNQEQRNASFDVEMDLKNPESRIYLYKDGQMINFGFNSDTVKHCLRQVGKKYNFIINDLQLEDAGLYQVKVEDVDIFSTELEAESIPVSFRHPLGELRCQEQGNAVFQCTLYDPCFSPMWFHKNCRLEANDKYDISVTKDGLTHRLVIKNTQLSDKGTYTIDIGSHSSSAWLEVEPGQQKKLLEEDHAKKFRQGVESENQEHFGIGKDGQHRNSQDGSEGTHDSFGKGKDGKMKWFSGAGVDMAEGDQFTTLGGNGVCGETGTGMGSLYNKHALLGDMGSRDAGGLLTPEGQDSALSGFSIFSLHQLTTEFKSEHLFKTIGCTSTPQRKSQLVQNIILLDLFYSIDRKYVVTDLKEGLQYEFRVAAINAAGVGEPSAPSEAAFARDPMNPPGPVRDLKVVSTDYCSISLSWMKPEAEDESCAKGYIVEIRHSDVLKWTQCNALPIPATTYTVRGLKAREMYFLRVRAINDGGLGDPVELDTCVQTIPPIVQPKLLVKDTVKSFMIVKSGNTIRVRIPFEASPTPDVVWLKDGLALPAKATVATRKGISQLIIPKADFSDSGHYTIILRTEHGSKVTFSFLVQVLDAPESPGPIQLVEKVPETVTLIWEPSPTEKKEGTLNYMVMMRDSTKGSWQLVADLIYTNKCTVANFMPGREYFFRVLAKNCMGISEPSETVQPWSIRKEKAKFELRLPRYKGINQTQPPRFLVPLKPHVVTLGFDCHMSCAVTGHPAPQVTWYKDGKNISQDHSFFSKNDFGVCSLVIPGVTPSDGGQYKVVAINELGQASSKAELTIKGKD</sequence>
<dbReference type="InterPro" id="IPR036179">
    <property type="entry name" value="Ig-like_dom_sf"/>
</dbReference>
<dbReference type="InterPro" id="IPR003961">
    <property type="entry name" value="FN3_dom"/>
</dbReference>
<evidence type="ECO:0000256" key="2">
    <source>
        <dbReference type="ARBA" id="ARBA00006692"/>
    </source>
</evidence>
<evidence type="ECO:0000256" key="4">
    <source>
        <dbReference type="ARBA" id="ARBA00022737"/>
    </source>
</evidence>
<feature type="domain" description="Ig-like" evidence="8">
    <location>
        <begin position="30"/>
        <end position="116"/>
    </location>
</feature>
<dbReference type="PANTHER" id="PTHR13817">
    <property type="entry name" value="TITIN"/>
    <property type="match status" value="1"/>
</dbReference>
<dbReference type="InterPro" id="IPR003598">
    <property type="entry name" value="Ig_sub2"/>
</dbReference>
<dbReference type="SUPFAM" id="SSF48726">
    <property type="entry name" value="Immunoglobulin"/>
    <property type="match status" value="4"/>
</dbReference>
<evidence type="ECO:0000256" key="3">
    <source>
        <dbReference type="ARBA" id="ARBA00022490"/>
    </source>
</evidence>
<evidence type="ECO:0000259" key="8">
    <source>
        <dbReference type="PROSITE" id="PS50835"/>
    </source>
</evidence>
<name>A0A8D2J9H4_VARKO</name>
<dbReference type="InterPro" id="IPR013098">
    <property type="entry name" value="Ig_I-set"/>
</dbReference>
<dbReference type="Pfam" id="PF18362">
    <property type="entry name" value="THB"/>
    <property type="match status" value="1"/>
</dbReference>
<dbReference type="FunFam" id="2.60.40.10:FF:001267">
    <property type="entry name" value="Immunoglobulin-like and fibronectin type III domain containing 1"/>
    <property type="match status" value="1"/>
</dbReference>
<comment type="similarity">
    <text evidence="2">Belongs to the protein kinase superfamily. CAMK Ser/Thr protein kinase family.</text>
</comment>
<keyword evidence="3" id="KW-0963">Cytoplasm</keyword>
<dbReference type="FunFam" id="2.60.40.10:FF:001097">
    <property type="entry name" value="Immunoglobulin-like and fibronectin type III domain-containing protein 1"/>
    <property type="match status" value="1"/>
</dbReference>
<dbReference type="AlphaFoldDB" id="A0A8D2J9H4"/>
<keyword evidence="11" id="KW-1185">Reference proteome</keyword>
<dbReference type="FunFam" id="2.60.40.10:FF:001231">
    <property type="entry name" value="Immunoglobulin-like and fibronectin type III domain containing 1"/>
    <property type="match status" value="1"/>
</dbReference>
<dbReference type="Gene3D" id="2.60.40.10">
    <property type="entry name" value="Immunoglobulins"/>
    <property type="match status" value="8"/>
</dbReference>
<dbReference type="SMART" id="SM00060">
    <property type="entry name" value="FN3"/>
    <property type="match status" value="3"/>
</dbReference>
<keyword evidence="4" id="KW-0677">Repeat</keyword>
<dbReference type="SMART" id="SM00408">
    <property type="entry name" value="IGc2"/>
    <property type="match status" value="3"/>
</dbReference>
<dbReference type="InterPro" id="IPR036116">
    <property type="entry name" value="FN3_sf"/>
</dbReference>
<keyword evidence="6" id="KW-0393">Immunoglobulin domain</keyword>
<dbReference type="GO" id="GO:0030017">
    <property type="term" value="C:sarcomere"/>
    <property type="evidence" value="ECO:0007669"/>
    <property type="project" value="UniProtKB-ARBA"/>
</dbReference>
<dbReference type="SMART" id="SM00409">
    <property type="entry name" value="IG"/>
    <property type="match status" value="5"/>
</dbReference>
<dbReference type="PROSITE" id="PS50853">
    <property type="entry name" value="FN3"/>
    <property type="match status" value="2"/>
</dbReference>
<dbReference type="FunFam" id="2.60.40.10:FF:000345">
    <property type="entry name" value="Muscle M-line assembly protein unc-89"/>
    <property type="match status" value="1"/>
</dbReference>
<accession>A0A8D2J9H4</accession>
<dbReference type="InterPro" id="IPR040849">
    <property type="entry name" value="MyBP-C_THB"/>
</dbReference>
<keyword evidence="5" id="KW-1015">Disulfide bond</keyword>
<dbReference type="CDD" id="cd00063">
    <property type="entry name" value="FN3"/>
    <property type="match status" value="3"/>
</dbReference>
<comment type="subcellular location">
    <subcellularLocation>
        <location evidence="1">Cytoplasm</location>
    </subcellularLocation>
</comment>
<evidence type="ECO:0000256" key="1">
    <source>
        <dbReference type="ARBA" id="ARBA00004496"/>
    </source>
</evidence>